<keyword evidence="3" id="KW-1185">Reference proteome</keyword>
<evidence type="ECO:0000313" key="2">
    <source>
        <dbReference type="EMBL" id="KIY66397.1"/>
    </source>
</evidence>
<evidence type="ECO:0000313" key="3">
    <source>
        <dbReference type="Proteomes" id="UP000054007"/>
    </source>
</evidence>
<protein>
    <submittedName>
        <fullName evidence="2">Uncharacterized protein</fullName>
    </submittedName>
</protein>
<evidence type="ECO:0000256" key="1">
    <source>
        <dbReference type="SAM" id="MobiDB-lite"/>
    </source>
</evidence>
<name>A0A0D7B7E2_9AGAR</name>
<accession>A0A0D7B7E2</accession>
<feature type="region of interest" description="Disordered" evidence="1">
    <location>
        <begin position="43"/>
        <end position="183"/>
    </location>
</feature>
<feature type="compositionally biased region" description="Polar residues" evidence="1">
    <location>
        <begin position="149"/>
        <end position="169"/>
    </location>
</feature>
<organism evidence="2 3">
    <name type="scientific">Cylindrobasidium torrendii FP15055 ss-10</name>
    <dbReference type="NCBI Taxonomy" id="1314674"/>
    <lineage>
        <taxon>Eukaryota</taxon>
        <taxon>Fungi</taxon>
        <taxon>Dikarya</taxon>
        <taxon>Basidiomycota</taxon>
        <taxon>Agaricomycotina</taxon>
        <taxon>Agaricomycetes</taxon>
        <taxon>Agaricomycetidae</taxon>
        <taxon>Agaricales</taxon>
        <taxon>Marasmiineae</taxon>
        <taxon>Physalacriaceae</taxon>
        <taxon>Cylindrobasidium</taxon>
    </lineage>
</organism>
<feature type="compositionally biased region" description="Basic and acidic residues" evidence="1">
    <location>
        <begin position="171"/>
        <end position="183"/>
    </location>
</feature>
<gene>
    <name evidence="2" type="ORF">CYLTODRAFT_423483</name>
</gene>
<dbReference type="EMBL" id="KN880556">
    <property type="protein sequence ID" value="KIY66397.1"/>
    <property type="molecule type" value="Genomic_DNA"/>
</dbReference>
<reference evidence="2 3" key="1">
    <citation type="journal article" date="2015" name="Fungal Genet. Biol.">
        <title>Evolution of novel wood decay mechanisms in Agaricales revealed by the genome sequences of Fistulina hepatica and Cylindrobasidium torrendii.</title>
        <authorList>
            <person name="Floudas D."/>
            <person name="Held B.W."/>
            <person name="Riley R."/>
            <person name="Nagy L.G."/>
            <person name="Koehler G."/>
            <person name="Ransdell A.S."/>
            <person name="Younus H."/>
            <person name="Chow J."/>
            <person name="Chiniquy J."/>
            <person name="Lipzen A."/>
            <person name="Tritt A."/>
            <person name="Sun H."/>
            <person name="Haridas S."/>
            <person name="LaButti K."/>
            <person name="Ohm R.A."/>
            <person name="Kues U."/>
            <person name="Blanchette R.A."/>
            <person name="Grigoriev I.V."/>
            <person name="Minto R.E."/>
            <person name="Hibbett D.S."/>
        </authorList>
    </citation>
    <scope>NUCLEOTIDE SEQUENCE [LARGE SCALE GENOMIC DNA]</scope>
    <source>
        <strain evidence="2 3">FP15055 ss-10</strain>
    </source>
</reference>
<feature type="compositionally biased region" description="Low complexity" evidence="1">
    <location>
        <begin position="78"/>
        <end position="89"/>
    </location>
</feature>
<sequence length="200" mass="21884">MGYPPPGQTINPRDTIEGTVIKTEVSDDFNDSFSEAEVERVLLEGTSQKKRPILAERSKSLRHAATPKGHPYPTRNLSRTSTSSSATSRSADRSLARFRPRAKTSTDSNARKPRTSDRIFPPPSSLSSGSGTRTSETQPKALFAPRFIVTQSPVVSTENDSDSESTASENDGGKDEMGDTYNEHFDDDFAYLGSFRLAMS</sequence>
<proteinExistence type="predicted"/>
<dbReference type="AlphaFoldDB" id="A0A0D7B7E2"/>
<dbReference type="Proteomes" id="UP000054007">
    <property type="component" value="Unassembled WGS sequence"/>
</dbReference>